<organism evidence="2 3">
    <name type="scientific">Roseicyclus marinus</name>
    <dbReference type="NCBI Taxonomy" id="2161673"/>
    <lineage>
        <taxon>Bacteria</taxon>
        <taxon>Pseudomonadati</taxon>
        <taxon>Pseudomonadota</taxon>
        <taxon>Alphaproteobacteria</taxon>
        <taxon>Rhodobacterales</taxon>
        <taxon>Roseobacteraceae</taxon>
        <taxon>Roseicyclus</taxon>
    </lineage>
</organism>
<sequence length="215" mass="22693">MTIDPMQEAAHMTPDAAAPSTISERLDQLAQEAGGGGVTLDWILAQLHERAFGLFLLVLALPCCIPFLYGVPQIVALPLMFVSAQILMGRSTPWLPAKLGARRVTGASLSALATRAGPWLRRIEALSRPRLAAFTRRPMDQLVGVALVVFSASILVPLPGTNTVPGIAVVIVAMGLLQRDGILVLLGSLLGTAWIATLLVAGATLASLIKTWLGF</sequence>
<evidence type="ECO:0000313" key="2">
    <source>
        <dbReference type="EMBL" id="BDW85152.1"/>
    </source>
</evidence>
<dbReference type="Proteomes" id="UP001337723">
    <property type="component" value="Chromosome"/>
</dbReference>
<dbReference type="AlphaFoldDB" id="A0AA48KHX9"/>
<dbReference type="EMBL" id="AP027266">
    <property type="protein sequence ID" value="BDW85152.1"/>
    <property type="molecule type" value="Genomic_DNA"/>
</dbReference>
<dbReference type="PIRSF" id="PIRSF033239">
    <property type="entry name" value="ExoD"/>
    <property type="match status" value="1"/>
</dbReference>
<dbReference type="PANTHER" id="PTHR41795:SF1">
    <property type="entry name" value="EXOPOLYSACCHARIDE SYNTHESIS PROTEIN"/>
    <property type="match status" value="1"/>
</dbReference>
<dbReference type="PANTHER" id="PTHR41795">
    <property type="entry name" value="EXOPOLYSACCHARIDE SYNTHESIS PROTEIN"/>
    <property type="match status" value="1"/>
</dbReference>
<dbReference type="InterPro" id="IPR010331">
    <property type="entry name" value="ExoD"/>
</dbReference>
<dbReference type="KEGG" id="rmai:MACH21_13290"/>
<accession>A0AA48KHX9</accession>
<keyword evidence="1" id="KW-1133">Transmembrane helix</keyword>
<protein>
    <recommendedName>
        <fullName evidence="4">Exopolysaccharide synthesis protein ExoD</fullName>
    </recommendedName>
</protein>
<dbReference type="RefSeq" id="WP_338275698.1">
    <property type="nucleotide sequence ID" value="NZ_AP027266.1"/>
</dbReference>
<feature type="transmembrane region" description="Helical" evidence="1">
    <location>
        <begin position="51"/>
        <end position="69"/>
    </location>
</feature>
<keyword evidence="1" id="KW-0812">Transmembrane</keyword>
<proteinExistence type="predicted"/>
<name>A0AA48KHX9_9RHOB</name>
<feature type="transmembrane region" description="Helical" evidence="1">
    <location>
        <begin position="143"/>
        <end position="176"/>
    </location>
</feature>
<keyword evidence="3" id="KW-1185">Reference proteome</keyword>
<feature type="transmembrane region" description="Helical" evidence="1">
    <location>
        <begin position="182"/>
        <end position="209"/>
    </location>
</feature>
<keyword evidence="1" id="KW-0472">Membrane</keyword>
<evidence type="ECO:0000313" key="3">
    <source>
        <dbReference type="Proteomes" id="UP001337723"/>
    </source>
</evidence>
<evidence type="ECO:0008006" key="4">
    <source>
        <dbReference type="Google" id="ProtNLM"/>
    </source>
</evidence>
<evidence type="ECO:0000256" key="1">
    <source>
        <dbReference type="SAM" id="Phobius"/>
    </source>
</evidence>
<reference evidence="2 3" key="1">
    <citation type="submission" date="2023-01" db="EMBL/GenBank/DDBJ databases">
        <title>Complete genome sequence of Roseicyclus marinus strain Dej080120_10.</title>
        <authorList>
            <person name="Ueki S."/>
            <person name="Maruyama F."/>
        </authorList>
    </citation>
    <scope>NUCLEOTIDE SEQUENCE [LARGE SCALE GENOMIC DNA]</scope>
    <source>
        <strain evidence="2 3">Dej080120_10</strain>
    </source>
</reference>
<dbReference type="Pfam" id="PF06055">
    <property type="entry name" value="ExoD"/>
    <property type="match status" value="1"/>
</dbReference>
<gene>
    <name evidence="2" type="ORF">MACH21_13290</name>
</gene>